<proteinExistence type="predicted"/>
<protein>
    <submittedName>
        <fullName evidence="1">ATP-binding protein</fullName>
    </submittedName>
</protein>
<dbReference type="RefSeq" id="WP_115569518.1">
    <property type="nucleotide sequence ID" value="NZ_NXLV01000006.1"/>
</dbReference>
<accession>A0A3D8J097</accession>
<organism evidence="1 2">
    <name type="scientific">Helicobacter brantae</name>
    <dbReference type="NCBI Taxonomy" id="375927"/>
    <lineage>
        <taxon>Bacteria</taxon>
        <taxon>Pseudomonadati</taxon>
        <taxon>Campylobacterota</taxon>
        <taxon>Epsilonproteobacteria</taxon>
        <taxon>Campylobacterales</taxon>
        <taxon>Helicobacteraceae</taxon>
        <taxon>Helicobacter</taxon>
    </lineage>
</organism>
<name>A0A3D8J097_9HELI</name>
<dbReference type="Gene3D" id="2.120.10.30">
    <property type="entry name" value="TolB, C-terminal domain"/>
    <property type="match status" value="1"/>
</dbReference>
<dbReference type="EMBL" id="NXLV01000006">
    <property type="protein sequence ID" value="RDU70773.1"/>
    <property type="molecule type" value="Genomic_DNA"/>
</dbReference>
<dbReference type="GO" id="GO:0005524">
    <property type="term" value="F:ATP binding"/>
    <property type="evidence" value="ECO:0007669"/>
    <property type="project" value="UniProtKB-KW"/>
</dbReference>
<evidence type="ECO:0000313" key="2">
    <source>
        <dbReference type="Proteomes" id="UP000257045"/>
    </source>
</evidence>
<dbReference type="OrthoDB" id="7675395at2"/>
<sequence length="278" mass="30676">MFKKISIISACASLALAWNVQEFEGFASPESVYAMKDYVFVSNLGKEVKPLEKDNDGFIIKMSKEGKVLDKITNLNAPKGMGVVEGVLYVSDIDTIKGFDLVSKKQVFSLKINGAVFLNDIATQGKNGFFVSDTGTGKIYTINLSKKSYEEFITLESAKYGGGPNGLLVKDGDLWVVTYDPSQKIQGEVLKISLQDKKITEFSKARGFMDGVAVDERGNLFVSAWGNNLRGVVYQISPDESYSELPIRKIKGCADIFYQDGVLWIPAMIENKVLKVTK</sequence>
<comment type="caution">
    <text evidence="1">The sequence shown here is derived from an EMBL/GenBank/DDBJ whole genome shotgun (WGS) entry which is preliminary data.</text>
</comment>
<dbReference type="InterPro" id="IPR011042">
    <property type="entry name" value="6-blade_b-propeller_TolB-like"/>
</dbReference>
<dbReference type="AlphaFoldDB" id="A0A3D8J097"/>
<dbReference type="SUPFAM" id="SSF101898">
    <property type="entry name" value="NHL repeat"/>
    <property type="match status" value="1"/>
</dbReference>
<keyword evidence="2" id="KW-1185">Reference proteome</keyword>
<keyword evidence="1" id="KW-0067">ATP-binding</keyword>
<keyword evidence="1" id="KW-0547">Nucleotide-binding</keyword>
<evidence type="ECO:0000313" key="1">
    <source>
        <dbReference type="EMBL" id="RDU70773.1"/>
    </source>
</evidence>
<dbReference type="Proteomes" id="UP000257045">
    <property type="component" value="Unassembled WGS sequence"/>
</dbReference>
<reference evidence="1 2" key="1">
    <citation type="submission" date="2018-04" db="EMBL/GenBank/DDBJ databases">
        <title>Novel Campyloabacter and Helicobacter Species and Strains.</title>
        <authorList>
            <person name="Mannion A.J."/>
            <person name="Shen Z."/>
            <person name="Fox J.G."/>
        </authorList>
    </citation>
    <scope>NUCLEOTIDE SEQUENCE [LARGE SCALE GENOMIC DNA]</scope>
    <source>
        <strain evidence="1 2">MIT 04-9366</strain>
    </source>
</reference>
<gene>
    <name evidence="1" type="ORF">CQA58_04405</name>
</gene>